<sequence>MVIGLFSVMILTSLLVIHLRRQTKWRMKSSSYAKQQAAYSSRDRKSQALVIVVASSVVVCYIPLVCASLVSVFEQSSLLSEENIPVFLLTLGAQIFIFGMTNYSSNILIYYKMNDK</sequence>
<evidence type="ECO:0000313" key="7">
    <source>
        <dbReference type="EMBL" id="KAK0056302.1"/>
    </source>
</evidence>
<comment type="caution">
    <text evidence="7">The sequence shown here is derived from an EMBL/GenBank/DDBJ whole genome shotgun (WGS) entry which is preliminary data.</text>
</comment>
<accession>A0AAD8BLC6</accession>
<organism evidence="7 8">
    <name type="scientific">Biomphalaria pfeifferi</name>
    <name type="common">Bloodfluke planorb</name>
    <name type="synonym">Freshwater snail</name>
    <dbReference type="NCBI Taxonomy" id="112525"/>
    <lineage>
        <taxon>Eukaryota</taxon>
        <taxon>Metazoa</taxon>
        <taxon>Spiralia</taxon>
        <taxon>Lophotrochozoa</taxon>
        <taxon>Mollusca</taxon>
        <taxon>Gastropoda</taxon>
        <taxon>Heterobranchia</taxon>
        <taxon>Euthyneura</taxon>
        <taxon>Panpulmonata</taxon>
        <taxon>Hygrophila</taxon>
        <taxon>Lymnaeoidea</taxon>
        <taxon>Planorbidae</taxon>
        <taxon>Biomphalaria</taxon>
    </lineage>
</organism>
<feature type="transmembrane region" description="Helical" evidence="5">
    <location>
        <begin position="6"/>
        <end position="21"/>
    </location>
</feature>
<keyword evidence="3 5" id="KW-1133">Transmembrane helix</keyword>
<dbReference type="EMBL" id="JASAOG010000063">
    <property type="protein sequence ID" value="KAK0056302.1"/>
    <property type="molecule type" value="Genomic_DNA"/>
</dbReference>
<evidence type="ECO:0000313" key="8">
    <source>
        <dbReference type="Proteomes" id="UP001233172"/>
    </source>
</evidence>
<evidence type="ECO:0000256" key="5">
    <source>
        <dbReference type="SAM" id="Phobius"/>
    </source>
</evidence>
<keyword evidence="4 5" id="KW-0472">Membrane</keyword>
<dbReference type="AlphaFoldDB" id="A0AAD8BLC6"/>
<reference evidence="7" key="2">
    <citation type="submission" date="2023-04" db="EMBL/GenBank/DDBJ databases">
        <authorList>
            <person name="Bu L."/>
            <person name="Lu L."/>
            <person name="Laidemitt M.R."/>
            <person name="Zhang S.M."/>
            <person name="Mutuku M."/>
            <person name="Mkoji G."/>
            <person name="Steinauer M."/>
            <person name="Loker E.S."/>
        </authorList>
    </citation>
    <scope>NUCLEOTIDE SEQUENCE</scope>
    <source>
        <strain evidence="7">KasaAsao</strain>
        <tissue evidence="7">Whole Snail</tissue>
    </source>
</reference>
<gene>
    <name evidence="7" type="ORF">Bpfe_014389</name>
</gene>
<dbReference type="Gene3D" id="1.20.1070.10">
    <property type="entry name" value="Rhodopsin 7-helix transmembrane proteins"/>
    <property type="match status" value="1"/>
</dbReference>
<proteinExistence type="predicted"/>
<dbReference type="InterPro" id="IPR019427">
    <property type="entry name" value="7TM_GPCR_serpentine_rcpt_Srw"/>
</dbReference>
<dbReference type="GO" id="GO:0008528">
    <property type="term" value="F:G protein-coupled peptide receptor activity"/>
    <property type="evidence" value="ECO:0007669"/>
    <property type="project" value="InterPro"/>
</dbReference>
<evidence type="ECO:0000259" key="6">
    <source>
        <dbReference type="PROSITE" id="PS50262"/>
    </source>
</evidence>
<evidence type="ECO:0000256" key="1">
    <source>
        <dbReference type="ARBA" id="ARBA00004370"/>
    </source>
</evidence>
<dbReference type="Pfam" id="PF10324">
    <property type="entry name" value="7TM_GPCR_Srw"/>
    <property type="match status" value="1"/>
</dbReference>
<comment type="subcellular location">
    <subcellularLocation>
        <location evidence="1">Membrane</location>
    </subcellularLocation>
</comment>
<dbReference type="SUPFAM" id="SSF81321">
    <property type="entry name" value="Family A G protein-coupled receptor-like"/>
    <property type="match status" value="1"/>
</dbReference>
<keyword evidence="8" id="KW-1185">Reference proteome</keyword>
<dbReference type="PROSITE" id="PS50262">
    <property type="entry name" value="G_PROTEIN_RECEP_F1_2"/>
    <property type="match status" value="1"/>
</dbReference>
<dbReference type="Proteomes" id="UP001233172">
    <property type="component" value="Unassembled WGS sequence"/>
</dbReference>
<feature type="transmembrane region" description="Helical" evidence="5">
    <location>
        <begin position="84"/>
        <end position="111"/>
    </location>
</feature>
<evidence type="ECO:0000256" key="3">
    <source>
        <dbReference type="ARBA" id="ARBA00022989"/>
    </source>
</evidence>
<feature type="transmembrane region" description="Helical" evidence="5">
    <location>
        <begin position="48"/>
        <end position="72"/>
    </location>
</feature>
<protein>
    <submittedName>
        <fullName evidence="7">FMRFamide receptor</fullName>
    </submittedName>
</protein>
<reference evidence="7" key="1">
    <citation type="journal article" date="2023" name="PLoS Negl. Trop. Dis.">
        <title>A genome sequence for Biomphalaria pfeifferi, the major vector snail for the human-infecting parasite Schistosoma mansoni.</title>
        <authorList>
            <person name="Bu L."/>
            <person name="Lu L."/>
            <person name="Laidemitt M.R."/>
            <person name="Zhang S.M."/>
            <person name="Mutuku M."/>
            <person name="Mkoji G."/>
            <person name="Steinauer M."/>
            <person name="Loker E.S."/>
        </authorList>
    </citation>
    <scope>NUCLEOTIDE SEQUENCE</scope>
    <source>
        <strain evidence="7">KasaAsao</strain>
    </source>
</reference>
<keyword evidence="7" id="KW-0675">Receptor</keyword>
<evidence type="ECO:0000256" key="2">
    <source>
        <dbReference type="ARBA" id="ARBA00022692"/>
    </source>
</evidence>
<dbReference type="GO" id="GO:0016020">
    <property type="term" value="C:membrane"/>
    <property type="evidence" value="ECO:0007669"/>
    <property type="project" value="UniProtKB-SubCell"/>
</dbReference>
<name>A0AAD8BLC6_BIOPF</name>
<keyword evidence="2 5" id="KW-0812">Transmembrane</keyword>
<feature type="domain" description="G-protein coupled receptors family 1 profile" evidence="6">
    <location>
        <begin position="1"/>
        <end position="110"/>
    </location>
</feature>
<dbReference type="InterPro" id="IPR017452">
    <property type="entry name" value="GPCR_Rhodpsn_7TM"/>
</dbReference>
<evidence type="ECO:0000256" key="4">
    <source>
        <dbReference type="ARBA" id="ARBA00023136"/>
    </source>
</evidence>